<dbReference type="AlphaFoldDB" id="A0A926E9B9"/>
<feature type="domain" description="HPr" evidence="4">
    <location>
        <begin position="1"/>
        <end position="88"/>
    </location>
</feature>
<dbReference type="PANTHER" id="PTHR33705:SF2">
    <property type="entry name" value="PHOSPHOCARRIER PROTEIN NPR"/>
    <property type="match status" value="1"/>
</dbReference>
<evidence type="ECO:0000259" key="4">
    <source>
        <dbReference type="PROSITE" id="PS51350"/>
    </source>
</evidence>
<reference evidence="5" key="1">
    <citation type="submission" date="2020-08" db="EMBL/GenBank/DDBJ databases">
        <title>Genome public.</title>
        <authorList>
            <person name="Liu C."/>
            <person name="Sun Q."/>
        </authorList>
    </citation>
    <scope>NUCLEOTIDE SEQUENCE</scope>
    <source>
        <strain evidence="5">NSJ-24</strain>
    </source>
</reference>
<accession>A0A926E9B9</accession>
<comment type="subcellular location">
    <subcellularLocation>
        <location evidence="1">Cytoplasm</location>
    </subcellularLocation>
</comment>
<dbReference type="RefSeq" id="WP_177267638.1">
    <property type="nucleotide sequence ID" value="NZ_JACRTA010000001.1"/>
</dbReference>
<dbReference type="InterPro" id="IPR050399">
    <property type="entry name" value="HPr"/>
</dbReference>
<gene>
    <name evidence="5" type="ORF">H8692_05090</name>
</gene>
<dbReference type="InterPro" id="IPR000032">
    <property type="entry name" value="HPr-like"/>
</dbReference>
<keyword evidence="3" id="KW-0598">Phosphotransferase system</keyword>
<protein>
    <submittedName>
        <fullName evidence="5">HPr family phosphocarrier protein</fullName>
    </submittedName>
</protein>
<evidence type="ECO:0000256" key="3">
    <source>
        <dbReference type="ARBA" id="ARBA00022683"/>
    </source>
</evidence>
<organism evidence="5 6">
    <name type="scientific">Lentihominibacter hominis</name>
    <dbReference type="NCBI Taxonomy" id="2763645"/>
    <lineage>
        <taxon>Bacteria</taxon>
        <taxon>Bacillati</taxon>
        <taxon>Bacillota</taxon>
        <taxon>Clostridia</taxon>
        <taxon>Peptostreptococcales</taxon>
        <taxon>Anaerovoracaceae</taxon>
        <taxon>Lentihominibacter</taxon>
    </lineage>
</organism>
<name>A0A926E9B9_9FIRM</name>
<dbReference type="GO" id="GO:0009401">
    <property type="term" value="P:phosphoenolpyruvate-dependent sugar phosphotransferase system"/>
    <property type="evidence" value="ECO:0007669"/>
    <property type="project" value="UniProtKB-KW"/>
</dbReference>
<evidence type="ECO:0000256" key="1">
    <source>
        <dbReference type="ARBA" id="ARBA00004496"/>
    </source>
</evidence>
<dbReference type="EMBL" id="JACRTA010000001">
    <property type="protein sequence ID" value="MBC8568144.1"/>
    <property type="molecule type" value="Genomic_DNA"/>
</dbReference>
<evidence type="ECO:0000313" key="6">
    <source>
        <dbReference type="Proteomes" id="UP000610862"/>
    </source>
</evidence>
<dbReference type="PRINTS" id="PR00107">
    <property type="entry name" value="PHOSPHOCPHPR"/>
</dbReference>
<dbReference type="InterPro" id="IPR035895">
    <property type="entry name" value="HPr-like_sf"/>
</dbReference>
<dbReference type="Gene3D" id="3.30.1340.10">
    <property type="entry name" value="HPr-like"/>
    <property type="match status" value="1"/>
</dbReference>
<dbReference type="Pfam" id="PF00381">
    <property type="entry name" value="PTS-HPr"/>
    <property type="match status" value="1"/>
</dbReference>
<dbReference type="PANTHER" id="PTHR33705">
    <property type="entry name" value="PHOSPHOCARRIER PROTEIN HPR"/>
    <property type="match status" value="1"/>
</dbReference>
<keyword evidence="2" id="KW-0963">Cytoplasm</keyword>
<sequence>MVSKKMKVVNSQGFHMRPVTEFVNNMNKYNADVKIIAKGNEINGKSLMNIVASCIKFGDEIELQCTGPDEDAALKAAADMIESGFGEE</sequence>
<proteinExistence type="predicted"/>
<dbReference type="GO" id="GO:0005737">
    <property type="term" value="C:cytoplasm"/>
    <property type="evidence" value="ECO:0007669"/>
    <property type="project" value="UniProtKB-SubCell"/>
</dbReference>
<evidence type="ECO:0000256" key="2">
    <source>
        <dbReference type="ARBA" id="ARBA00022490"/>
    </source>
</evidence>
<keyword evidence="6" id="KW-1185">Reference proteome</keyword>
<dbReference type="NCBIfam" id="TIGR01003">
    <property type="entry name" value="PTS_HPr_family"/>
    <property type="match status" value="1"/>
</dbReference>
<evidence type="ECO:0000313" key="5">
    <source>
        <dbReference type="EMBL" id="MBC8568144.1"/>
    </source>
</evidence>
<comment type="caution">
    <text evidence="5">The sequence shown here is derived from an EMBL/GenBank/DDBJ whole genome shotgun (WGS) entry which is preliminary data.</text>
</comment>
<dbReference type="Proteomes" id="UP000610862">
    <property type="component" value="Unassembled WGS sequence"/>
</dbReference>
<dbReference type="SUPFAM" id="SSF55594">
    <property type="entry name" value="HPr-like"/>
    <property type="match status" value="1"/>
</dbReference>
<dbReference type="PROSITE" id="PS51350">
    <property type="entry name" value="PTS_HPR_DOM"/>
    <property type="match status" value="1"/>
</dbReference>